<dbReference type="GO" id="GO:0016491">
    <property type="term" value="F:oxidoreductase activity"/>
    <property type="evidence" value="ECO:0007669"/>
    <property type="project" value="UniProtKB-KW"/>
</dbReference>
<dbReference type="EMBL" id="BMZB01000001">
    <property type="protein sequence ID" value="GGZ22676.1"/>
    <property type="molecule type" value="Genomic_DNA"/>
</dbReference>
<dbReference type="InterPro" id="IPR017941">
    <property type="entry name" value="Rieske_2Fe-2S"/>
</dbReference>
<dbReference type="PROSITE" id="PS51296">
    <property type="entry name" value="RIESKE"/>
    <property type="match status" value="1"/>
</dbReference>
<evidence type="ECO:0000313" key="9">
    <source>
        <dbReference type="Proteomes" id="UP000662572"/>
    </source>
</evidence>
<dbReference type="RefSeq" id="WP_189484725.1">
    <property type="nucleotide sequence ID" value="NZ_BMZB01000001.1"/>
</dbReference>
<dbReference type="Gene3D" id="3.90.380.10">
    <property type="entry name" value="Naphthalene 1,2-dioxygenase Alpha Subunit, Chain A, domain 1"/>
    <property type="match status" value="2"/>
</dbReference>
<keyword evidence="9" id="KW-1185">Reference proteome</keyword>
<reference evidence="8" key="1">
    <citation type="journal article" date="2014" name="Int. J. Syst. Evol. Microbiol.">
        <title>Complete genome sequence of Corynebacterium casei LMG S-19264T (=DSM 44701T), isolated from a smear-ripened cheese.</title>
        <authorList>
            <consortium name="US DOE Joint Genome Institute (JGI-PGF)"/>
            <person name="Walter F."/>
            <person name="Albersmeier A."/>
            <person name="Kalinowski J."/>
            <person name="Ruckert C."/>
        </authorList>
    </citation>
    <scope>NUCLEOTIDE SEQUENCE</scope>
    <source>
        <strain evidence="8">KCTC 32296</strain>
    </source>
</reference>
<dbReference type="GO" id="GO:0051537">
    <property type="term" value="F:2 iron, 2 sulfur cluster binding"/>
    <property type="evidence" value="ECO:0007669"/>
    <property type="project" value="UniProtKB-KW"/>
</dbReference>
<evidence type="ECO:0000259" key="7">
    <source>
        <dbReference type="PROSITE" id="PS51296"/>
    </source>
</evidence>
<dbReference type="SUPFAM" id="SSF50022">
    <property type="entry name" value="ISP domain"/>
    <property type="match status" value="1"/>
</dbReference>
<feature type="domain" description="Rieske" evidence="7">
    <location>
        <begin position="32"/>
        <end position="141"/>
    </location>
</feature>
<evidence type="ECO:0000256" key="3">
    <source>
        <dbReference type="ARBA" id="ARBA00022723"/>
    </source>
</evidence>
<dbReference type="Pfam" id="PF00848">
    <property type="entry name" value="Ring_hydroxyl_A"/>
    <property type="match status" value="1"/>
</dbReference>
<dbReference type="InterPro" id="IPR036922">
    <property type="entry name" value="Rieske_2Fe-2S_sf"/>
</dbReference>
<dbReference type="PANTHER" id="PTHR43756:SF5">
    <property type="entry name" value="CHOLINE MONOOXYGENASE, CHLOROPLASTIC"/>
    <property type="match status" value="1"/>
</dbReference>
<keyword evidence="6" id="KW-0411">Iron-sulfur</keyword>
<dbReference type="PANTHER" id="PTHR43756">
    <property type="entry name" value="CHOLINE MONOOXYGENASE, CHLOROPLASTIC"/>
    <property type="match status" value="1"/>
</dbReference>
<dbReference type="InterPro" id="IPR001663">
    <property type="entry name" value="Rng_hydr_dOase-A"/>
</dbReference>
<gene>
    <name evidence="8" type="ORF">GCM10011273_04410</name>
</gene>
<dbReference type="PRINTS" id="PR00090">
    <property type="entry name" value="RNGDIOXGNASE"/>
</dbReference>
<reference evidence="8" key="2">
    <citation type="submission" date="2020-09" db="EMBL/GenBank/DDBJ databases">
        <authorList>
            <person name="Sun Q."/>
            <person name="Kim S."/>
        </authorList>
    </citation>
    <scope>NUCLEOTIDE SEQUENCE</scope>
    <source>
        <strain evidence="8">KCTC 32296</strain>
    </source>
</reference>
<dbReference type="CDD" id="cd00680">
    <property type="entry name" value="RHO_alpha_C"/>
    <property type="match status" value="1"/>
</dbReference>
<keyword evidence="2" id="KW-0001">2Fe-2S</keyword>
<protein>
    <submittedName>
        <fullName evidence="8">(2Fe-2S)-binding protein</fullName>
    </submittedName>
</protein>
<evidence type="ECO:0000256" key="2">
    <source>
        <dbReference type="ARBA" id="ARBA00022714"/>
    </source>
</evidence>
<evidence type="ECO:0000256" key="5">
    <source>
        <dbReference type="ARBA" id="ARBA00023004"/>
    </source>
</evidence>
<sequence>MFDGLYSGFTSDVYLRPDVFEAEMERVFAPSWLCLGFSDDLQNPNDFITRQIGKTNIVVQNVKGTLRAFRNVCTHRFSRIQCEAKGNRPLTCPYHGWSFDGDGTPVGVPHNAKSFDLSDDDRQSLRLEAFALETCGRFVFVRMAADGPDLRGFLAGFYDILEHLSDTCPERFDSHQAFWDFNWKLGVDNAAEGYHVPLVHPESFAAMLKPDLRLTAEGEHGYFLGDFREQSVKWWAGVSKAIGLQTTPRYPEYACFLVFPNLVINMSWGGFYSALMFDPIGVDATAVNAGLFLGRNKGGAARDMIVAQLKEFSDKVRSEDHGICAKVHLGLTSMATPRAPLLGKMEDACAHFHAVYANRMKGAL</sequence>
<evidence type="ECO:0000256" key="4">
    <source>
        <dbReference type="ARBA" id="ARBA00023002"/>
    </source>
</evidence>
<dbReference type="Pfam" id="PF00355">
    <property type="entry name" value="Rieske"/>
    <property type="match status" value="1"/>
</dbReference>
<evidence type="ECO:0000256" key="6">
    <source>
        <dbReference type="ARBA" id="ARBA00023014"/>
    </source>
</evidence>
<keyword evidence="4" id="KW-0560">Oxidoreductase</keyword>
<dbReference type="SUPFAM" id="SSF55961">
    <property type="entry name" value="Bet v1-like"/>
    <property type="match status" value="1"/>
</dbReference>
<dbReference type="InterPro" id="IPR015879">
    <property type="entry name" value="Ring_hydroxy_dOase_asu_C_dom"/>
</dbReference>
<keyword evidence="5" id="KW-0408">Iron</keyword>
<comment type="caution">
    <text evidence="8">The sequence shown here is derived from an EMBL/GenBank/DDBJ whole genome shotgun (WGS) entry which is preliminary data.</text>
</comment>
<organism evidence="8 9">
    <name type="scientific">Asticcacaulis endophyticus</name>
    <dbReference type="NCBI Taxonomy" id="1395890"/>
    <lineage>
        <taxon>Bacteria</taxon>
        <taxon>Pseudomonadati</taxon>
        <taxon>Pseudomonadota</taxon>
        <taxon>Alphaproteobacteria</taxon>
        <taxon>Caulobacterales</taxon>
        <taxon>Caulobacteraceae</taxon>
        <taxon>Asticcacaulis</taxon>
    </lineage>
</organism>
<name>A0A918UNK0_9CAUL</name>
<dbReference type="GO" id="GO:0005506">
    <property type="term" value="F:iron ion binding"/>
    <property type="evidence" value="ECO:0007669"/>
    <property type="project" value="InterPro"/>
</dbReference>
<accession>A0A918UNK0</accession>
<dbReference type="AlphaFoldDB" id="A0A918UNK0"/>
<evidence type="ECO:0000256" key="1">
    <source>
        <dbReference type="ARBA" id="ARBA00001962"/>
    </source>
</evidence>
<keyword evidence="3" id="KW-0479">Metal-binding</keyword>
<comment type="cofactor">
    <cofactor evidence="1">
        <name>Fe cation</name>
        <dbReference type="ChEBI" id="CHEBI:24875"/>
    </cofactor>
</comment>
<dbReference type="Gene3D" id="2.102.10.10">
    <property type="entry name" value="Rieske [2Fe-2S] iron-sulphur domain"/>
    <property type="match status" value="1"/>
</dbReference>
<evidence type="ECO:0000313" key="8">
    <source>
        <dbReference type="EMBL" id="GGZ22676.1"/>
    </source>
</evidence>
<dbReference type="CDD" id="cd03469">
    <property type="entry name" value="Rieske_RO_Alpha_N"/>
    <property type="match status" value="1"/>
</dbReference>
<proteinExistence type="predicted"/>
<dbReference type="Proteomes" id="UP000662572">
    <property type="component" value="Unassembled WGS sequence"/>
</dbReference>